<evidence type="ECO:0000256" key="1">
    <source>
        <dbReference type="ARBA" id="ARBA00004123"/>
    </source>
</evidence>
<dbReference type="InterPro" id="IPR012337">
    <property type="entry name" value="RNaseH-like_sf"/>
</dbReference>
<dbReference type="PANTHER" id="PTHR46481:SF10">
    <property type="entry name" value="ZINC FINGER BED DOMAIN-CONTAINING PROTEIN 39"/>
    <property type="match status" value="1"/>
</dbReference>
<sequence>MVELHSGKKTGIGQTALRLKKLKANYYNLKFFIDHSQVPLSGGRSHVWNQFGFKADDNGIILNKKQVHCRVCNSVIAYSGNTTNLKSHLQTCTSIKSSLSSGIQTYFQVCTSKLSVKSDRSKELTKDLKPISIVDGEGFREFMRIAVPEYIVPCRMTITRQIDQMAKVEKENLKVALENIPSVCLTVDFWISMANNSYLGITCHFLDNWKLRNRILETIEVPESHTSDNITKNLQSIK</sequence>
<keyword evidence="3" id="KW-0863">Zinc-finger</keyword>
<name>A0A6G0YC84_APHCR</name>
<comment type="subcellular location">
    <subcellularLocation>
        <location evidence="1">Nucleus</location>
    </subcellularLocation>
</comment>
<accession>A0A6G0YC84</accession>
<dbReference type="InterPro" id="IPR036236">
    <property type="entry name" value="Znf_C2H2_sf"/>
</dbReference>
<dbReference type="SUPFAM" id="SSF57667">
    <property type="entry name" value="beta-beta-alpha zinc fingers"/>
    <property type="match status" value="1"/>
</dbReference>
<dbReference type="PANTHER" id="PTHR46481">
    <property type="entry name" value="ZINC FINGER BED DOMAIN-CONTAINING PROTEIN 4"/>
    <property type="match status" value="1"/>
</dbReference>
<evidence type="ECO:0000256" key="3">
    <source>
        <dbReference type="ARBA" id="ARBA00022771"/>
    </source>
</evidence>
<evidence type="ECO:0000313" key="10">
    <source>
        <dbReference type="Proteomes" id="UP000478052"/>
    </source>
</evidence>
<dbReference type="GO" id="GO:0003677">
    <property type="term" value="F:DNA binding"/>
    <property type="evidence" value="ECO:0007669"/>
    <property type="project" value="InterPro"/>
</dbReference>
<feature type="domain" description="BED-type" evidence="8">
    <location>
        <begin position="46"/>
        <end position="92"/>
    </location>
</feature>
<keyword evidence="6" id="KW-0804">Transcription</keyword>
<dbReference type="GO" id="GO:0009791">
    <property type="term" value="P:post-embryonic development"/>
    <property type="evidence" value="ECO:0007669"/>
    <property type="project" value="UniProtKB-ARBA"/>
</dbReference>
<evidence type="ECO:0000256" key="5">
    <source>
        <dbReference type="ARBA" id="ARBA00023015"/>
    </source>
</evidence>
<evidence type="ECO:0000256" key="4">
    <source>
        <dbReference type="ARBA" id="ARBA00022833"/>
    </source>
</evidence>
<organism evidence="9 10">
    <name type="scientific">Aphis craccivora</name>
    <name type="common">Cowpea aphid</name>
    <dbReference type="NCBI Taxonomy" id="307492"/>
    <lineage>
        <taxon>Eukaryota</taxon>
        <taxon>Metazoa</taxon>
        <taxon>Ecdysozoa</taxon>
        <taxon>Arthropoda</taxon>
        <taxon>Hexapoda</taxon>
        <taxon>Insecta</taxon>
        <taxon>Pterygota</taxon>
        <taxon>Neoptera</taxon>
        <taxon>Paraneoptera</taxon>
        <taxon>Hemiptera</taxon>
        <taxon>Sternorrhyncha</taxon>
        <taxon>Aphidomorpha</taxon>
        <taxon>Aphidoidea</taxon>
        <taxon>Aphididae</taxon>
        <taxon>Aphidini</taxon>
        <taxon>Aphis</taxon>
        <taxon>Aphis</taxon>
    </lineage>
</organism>
<evidence type="ECO:0000313" key="9">
    <source>
        <dbReference type="EMBL" id="KAF0753088.1"/>
    </source>
</evidence>
<comment type="caution">
    <text evidence="9">The sequence shown here is derived from an EMBL/GenBank/DDBJ whole genome shotgun (WGS) entry which is preliminary data.</text>
</comment>
<evidence type="ECO:0000259" key="8">
    <source>
        <dbReference type="Pfam" id="PF02892"/>
    </source>
</evidence>
<dbReference type="OrthoDB" id="6627698at2759"/>
<protein>
    <submittedName>
        <fullName evidence="9">Zinc finger BED domain-containing protein 1-like</fullName>
    </submittedName>
</protein>
<keyword evidence="7" id="KW-0539">Nucleus</keyword>
<keyword evidence="5" id="KW-0805">Transcription regulation</keyword>
<keyword evidence="4" id="KW-0862">Zinc</keyword>
<dbReference type="InterPro" id="IPR052035">
    <property type="entry name" value="ZnF_BED_domain_contain"/>
</dbReference>
<keyword evidence="10" id="KW-1185">Reference proteome</keyword>
<dbReference type="GO" id="GO:0005634">
    <property type="term" value="C:nucleus"/>
    <property type="evidence" value="ECO:0007669"/>
    <property type="project" value="UniProtKB-SubCell"/>
</dbReference>
<dbReference type="SUPFAM" id="SSF140996">
    <property type="entry name" value="Hermes dimerisation domain"/>
    <property type="match status" value="1"/>
</dbReference>
<gene>
    <name evidence="9" type="ORF">FWK35_00020258</name>
</gene>
<dbReference type="EMBL" id="VUJU01004841">
    <property type="protein sequence ID" value="KAF0753088.1"/>
    <property type="molecule type" value="Genomic_DNA"/>
</dbReference>
<dbReference type="SUPFAM" id="SSF53098">
    <property type="entry name" value="Ribonuclease H-like"/>
    <property type="match status" value="1"/>
</dbReference>
<dbReference type="GO" id="GO:0008270">
    <property type="term" value="F:zinc ion binding"/>
    <property type="evidence" value="ECO:0007669"/>
    <property type="project" value="UniProtKB-KW"/>
</dbReference>
<evidence type="ECO:0000256" key="2">
    <source>
        <dbReference type="ARBA" id="ARBA00022723"/>
    </source>
</evidence>
<evidence type="ECO:0000256" key="7">
    <source>
        <dbReference type="ARBA" id="ARBA00023242"/>
    </source>
</evidence>
<evidence type="ECO:0000256" key="6">
    <source>
        <dbReference type="ARBA" id="ARBA00023163"/>
    </source>
</evidence>
<dbReference type="SMART" id="SM00614">
    <property type="entry name" value="ZnF_BED"/>
    <property type="match status" value="1"/>
</dbReference>
<reference evidence="9 10" key="1">
    <citation type="submission" date="2019-08" db="EMBL/GenBank/DDBJ databases">
        <title>Whole genome of Aphis craccivora.</title>
        <authorList>
            <person name="Voronova N.V."/>
            <person name="Shulinski R.S."/>
            <person name="Bandarenka Y.V."/>
            <person name="Zhorov D.G."/>
            <person name="Warner D."/>
        </authorList>
    </citation>
    <scope>NUCLEOTIDE SEQUENCE [LARGE SCALE GENOMIC DNA]</scope>
    <source>
        <strain evidence="9">180601</strain>
        <tissue evidence="9">Whole Body</tissue>
    </source>
</reference>
<dbReference type="InterPro" id="IPR003656">
    <property type="entry name" value="Znf_BED"/>
</dbReference>
<dbReference type="AlphaFoldDB" id="A0A6G0YC84"/>
<dbReference type="Proteomes" id="UP000478052">
    <property type="component" value="Unassembled WGS sequence"/>
</dbReference>
<dbReference type="Pfam" id="PF02892">
    <property type="entry name" value="zf-BED"/>
    <property type="match status" value="1"/>
</dbReference>
<keyword evidence="2" id="KW-0479">Metal-binding</keyword>
<proteinExistence type="predicted"/>